<keyword evidence="2" id="KW-1185">Reference proteome</keyword>
<comment type="caution">
    <text evidence="1">The sequence shown here is derived from an EMBL/GenBank/DDBJ whole genome shotgun (WGS) entry which is preliminary data.</text>
</comment>
<dbReference type="EMBL" id="WNXD01000002">
    <property type="protein sequence ID" value="MBB2147138.1"/>
    <property type="molecule type" value="Genomic_DNA"/>
</dbReference>
<accession>A0A923E330</accession>
<sequence>MKSHTLLLKFPIRLLIILILFVASLSACKKEDAKITDATYREIAWNYLDANSKATVTT</sequence>
<organism evidence="1 2">
    <name type="scientific">Pedobacter planticolens</name>
    <dbReference type="NCBI Taxonomy" id="2679964"/>
    <lineage>
        <taxon>Bacteria</taxon>
        <taxon>Pseudomonadati</taxon>
        <taxon>Bacteroidota</taxon>
        <taxon>Sphingobacteriia</taxon>
        <taxon>Sphingobacteriales</taxon>
        <taxon>Sphingobacteriaceae</taxon>
        <taxon>Pedobacter</taxon>
    </lineage>
</organism>
<gene>
    <name evidence="1" type="ORF">GM921_16660</name>
</gene>
<evidence type="ECO:0000313" key="2">
    <source>
        <dbReference type="Proteomes" id="UP000601055"/>
    </source>
</evidence>
<dbReference type="AlphaFoldDB" id="A0A923E330"/>
<dbReference type="PROSITE" id="PS51257">
    <property type="entry name" value="PROKAR_LIPOPROTEIN"/>
    <property type="match status" value="1"/>
</dbReference>
<dbReference type="Proteomes" id="UP000601055">
    <property type="component" value="Unassembled WGS sequence"/>
</dbReference>
<reference evidence="1" key="1">
    <citation type="submission" date="2019-11" db="EMBL/GenBank/DDBJ databases">
        <title>Description of Pedobacter sp. LMG 31464T.</title>
        <authorList>
            <person name="Carlier A."/>
            <person name="Qi S."/>
            <person name="Vandamme P."/>
        </authorList>
    </citation>
    <scope>NUCLEOTIDE SEQUENCE</scope>
    <source>
        <strain evidence="1">LMG 31464</strain>
    </source>
</reference>
<protein>
    <submittedName>
        <fullName evidence="1">Uncharacterized protein</fullName>
    </submittedName>
</protein>
<dbReference type="RefSeq" id="WP_182923762.1">
    <property type="nucleotide sequence ID" value="NZ_WNXD01000002.1"/>
</dbReference>
<evidence type="ECO:0000313" key="1">
    <source>
        <dbReference type="EMBL" id="MBB2147138.1"/>
    </source>
</evidence>
<proteinExistence type="predicted"/>
<name>A0A923E330_9SPHI</name>